<dbReference type="OrthoDB" id="106505at2157"/>
<dbReference type="RefSeq" id="WP_162318891.1">
    <property type="nucleotide sequence ID" value="NZ_JAHQXF010000003.1"/>
</dbReference>
<dbReference type="Gene3D" id="3.30.450.40">
    <property type="match status" value="2"/>
</dbReference>
<keyword evidence="2" id="KW-0804">Transcription</keyword>
<evidence type="ECO:0000313" key="6">
    <source>
        <dbReference type="EMBL" id="MBV0925892.1"/>
    </source>
</evidence>
<keyword evidence="7" id="KW-1185">Reference proteome</keyword>
<evidence type="ECO:0000256" key="3">
    <source>
        <dbReference type="SAM" id="MobiDB-lite"/>
    </source>
</evidence>
<dbReference type="SMART" id="SM00065">
    <property type="entry name" value="GAF"/>
    <property type="match status" value="2"/>
</dbReference>
<reference evidence="6 7" key="1">
    <citation type="submission" date="2021-06" db="EMBL/GenBank/DDBJ databases">
        <title>New haloarchaea isolates fom saline soil.</title>
        <authorList>
            <person name="Duran-Viseras A."/>
            <person name="Sanchez-Porro C.S."/>
            <person name="Ventosa A."/>
        </authorList>
    </citation>
    <scope>NUCLEOTIDE SEQUENCE [LARGE SCALE GENOMIC DNA]</scope>
    <source>
        <strain evidence="6 7">JCM 183640</strain>
    </source>
</reference>
<dbReference type="PROSITE" id="PS50112">
    <property type="entry name" value="PAS"/>
    <property type="match status" value="2"/>
</dbReference>
<evidence type="ECO:0000259" key="4">
    <source>
        <dbReference type="PROSITE" id="PS50112"/>
    </source>
</evidence>
<dbReference type="InterPro" id="IPR003018">
    <property type="entry name" value="GAF"/>
</dbReference>
<evidence type="ECO:0000256" key="1">
    <source>
        <dbReference type="ARBA" id="ARBA00023015"/>
    </source>
</evidence>
<dbReference type="Pfam" id="PF13185">
    <property type="entry name" value="GAF_2"/>
    <property type="match status" value="1"/>
</dbReference>
<evidence type="ECO:0000256" key="2">
    <source>
        <dbReference type="ARBA" id="ARBA00023163"/>
    </source>
</evidence>
<name>A0A8J7Y7X3_9EURY</name>
<dbReference type="InterPro" id="IPR031803">
    <property type="entry name" value="BAT_GAF/HTH-assoc"/>
</dbReference>
<dbReference type="SMART" id="SM00091">
    <property type="entry name" value="PAS"/>
    <property type="match status" value="2"/>
</dbReference>
<feature type="region of interest" description="Disordered" evidence="3">
    <location>
        <begin position="569"/>
        <end position="588"/>
    </location>
</feature>
<protein>
    <submittedName>
        <fullName evidence="6">PAS domain-containing protein</fullName>
    </submittedName>
</protein>
<dbReference type="Gene3D" id="3.30.450.20">
    <property type="entry name" value="PAS domain"/>
    <property type="match status" value="2"/>
</dbReference>
<dbReference type="AlphaFoldDB" id="A0A8J7Y7X3"/>
<dbReference type="CDD" id="cd00130">
    <property type="entry name" value="PAS"/>
    <property type="match status" value="2"/>
</dbReference>
<evidence type="ECO:0000313" key="7">
    <source>
        <dbReference type="Proteomes" id="UP000766550"/>
    </source>
</evidence>
<dbReference type="Pfam" id="PF08448">
    <property type="entry name" value="PAS_4"/>
    <property type="match status" value="2"/>
</dbReference>
<dbReference type="Proteomes" id="UP000766550">
    <property type="component" value="Unassembled WGS sequence"/>
</dbReference>
<dbReference type="InterPro" id="IPR007050">
    <property type="entry name" value="HTH_bacterioopsin"/>
</dbReference>
<dbReference type="PROSITE" id="PS50113">
    <property type="entry name" value="PAC"/>
    <property type="match status" value="1"/>
</dbReference>
<gene>
    <name evidence="6" type="ORF">KTS45_16950</name>
</gene>
<dbReference type="SUPFAM" id="SSF55781">
    <property type="entry name" value="GAF domain-like"/>
    <property type="match status" value="2"/>
</dbReference>
<feature type="domain" description="PAS" evidence="4">
    <location>
        <begin position="221"/>
        <end position="293"/>
    </location>
</feature>
<dbReference type="InterPro" id="IPR000014">
    <property type="entry name" value="PAS"/>
</dbReference>
<feature type="domain" description="PAC" evidence="5">
    <location>
        <begin position="417"/>
        <end position="471"/>
    </location>
</feature>
<organism evidence="6 7">
    <name type="scientific">Haloarcula limicola</name>
    <dbReference type="NCBI Taxonomy" id="1429915"/>
    <lineage>
        <taxon>Archaea</taxon>
        <taxon>Methanobacteriati</taxon>
        <taxon>Methanobacteriota</taxon>
        <taxon>Stenosarchaea group</taxon>
        <taxon>Halobacteria</taxon>
        <taxon>Halobacteriales</taxon>
        <taxon>Haloarculaceae</taxon>
        <taxon>Haloarcula</taxon>
    </lineage>
</organism>
<dbReference type="Pfam" id="PF04967">
    <property type="entry name" value="HTH_10"/>
    <property type="match status" value="1"/>
</dbReference>
<dbReference type="PANTHER" id="PTHR34236:SF1">
    <property type="entry name" value="DIMETHYL SULFOXIDE REDUCTASE TRANSCRIPTIONAL ACTIVATOR"/>
    <property type="match status" value="1"/>
</dbReference>
<dbReference type="InterPro" id="IPR013656">
    <property type="entry name" value="PAS_4"/>
</dbReference>
<dbReference type="EMBL" id="JAHQXF010000003">
    <property type="protein sequence ID" value="MBV0925892.1"/>
    <property type="molecule type" value="Genomic_DNA"/>
</dbReference>
<proteinExistence type="predicted"/>
<accession>A0A8J7Y7X3</accession>
<keyword evidence="1" id="KW-0805">Transcription regulation</keyword>
<dbReference type="InterPro" id="IPR000700">
    <property type="entry name" value="PAS-assoc_C"/>
</dbReference>
<evidence type="ECO:0000259" key="5">
    <source>
        <dbReference type="PROSITE" id="PS50113"/>
    </source>
</evidence>
<dbReference type="InterPro" id="IPR035965">
    <property type="entry name" value="PAS-like_dom_sf"/>
</dbReference>
<dbReference type="Pfam" id="PF15915">
    <property type="entry name" value="BAT"/>
    <property type="match status" value="1"/>
</dbReference>
<dbReference type="InterPro" id="IPR029016">
    <property type="entry name" value="GAF-like_dom_sf"/>
</dbReference>
<comment type="caution">
    <text evidence="6">The sequence shown here is derived from an EMBL/GenBank/DDBJ whole genome shotgun (WGS) entry which is preliminary data.</text>
</comment>
<dbReference type="NCBIfam" id="TIGR00229">
    <property type="entry name" value="sensory_box"/>
    <property type="match status" value="2"/>
</dbReference>
<dbReference type="PANTHER" id="PTHR34236">
    <property type="entry name" value="DIMETHYL SULFOXIDE REDUCTASE TRANSCRIPTIONAL ACTIVATOR"/>
    <property type="match status" value="1"/>
</dbReference>
<dbReference type="Pfam" id="PF01590">
    <property type="entry name" value="GAF"/>
    <property type="match status" value="1"/>
</dbReference>
<dbReference type="SUPFAM" id="SSF55785">
    <property type="entry name" value="PYP-like sensor domain (PAS domain)"/>
    <property type="match status" value="2"/>
</dbReference>
<sequence length="876" mass="96095">MRDGDEQIASKAIEADVTAYLPTDGRVPHDLPKQVTDAIEAVRPTERPRRASRSVPERQQFDRALLEAHDLLVDEDRSFTARIDAVLELGRETLGTEYATLSRVADAEYVFEAVAAPTDASLQAGERVPLGVTNCERVIETREPLVLPDVRASAPELASRAGNVELGIASYLGVPVFVDGRVTGTLCFYDTQARDEFTEEAVSFVERLGSWIAHEITRRRQTNQLTAIETAFPDLGFQLDDDGRYLDCFVSPATADLLYADPEEFLGQQIHDVLPAETAETVLTAIQDAIEGGHLETIEYELSVPEGSRWFEARIAPVTATEYGGESAVLVARDITERKTREDELATAEVMFQNAQDGLFLIDVTDDADFRIQRVNQTYEDLTGYSAAALEGRTPDELVGEDAGAEIVARYRRCVEREAPLEYEESLPIPGTSTHWQTKIAPIVDDGTVTKLVGATRDITEQKERESALKQQRQELAKLHRINTLIRGITQALQNTKTRTAIETAVCDHLIEPDLYRAAWIGTKGEEAANEETVVPQTVAGDSQAAGDEIPSEDRLAAEKALHSGEIEVADGGDSTPAGARYQRKQTQPDDSLVAIPLATGGTTYGVLSVYAPLEHRVTEQEKDVLTDLGQIIALAIQRVQSQRSLTAETAVELRLQVPDSGSLFGDVSRQLDCELALERRIPIDGERGLQYVSVRDAAPSTVLEQLTAAPFIDTGTVVRDTAETADQPALIEIRICDTNRSIISTLADHGASITSANAVGGDTYITVELTPENDVRTLVAALQEVVPTIELLGKQVLDQPTKTIPEIKRQVSDRLTTKQRAALSTAYTRGYFAWPRESTAEEVAQTMDIASSTFHFHLRHALDNLLTSFFESNCQ</sequence>
<feature type="domain" description="PAS" evidence="4">
    <location>
        <begin position="344"/>
        <end position="418"/>
    </location>
</feature>